<name>A0AAV9BI27_ACOGR</name>
<dbReference type="SUPFAM" id="SSF48264">
    <property type="entry name" value="Cytochrome P450"/>
    <property type="match status" value="1"/>
</dbReference>
<evidence type="ECO:0000256" key="1">
    <source>
        <dbReference type="SAM" id="Phobius"/>
    </source>
</evidence>
<proteinExistence type="predicted"/>
<dbReference type="InterPro" id="IPR036396">
    <property type="entry name" value="Cyt_P450_sf"/>
</dbReference>
<keyword evidence="1" id="KW-0472">Membrane</keyword>
<feature type="transmembrane region" description="Helical" evidence="1">
    <location>
        <begin position="63"/>
        <end position="80"/>
    </location>
</feature>
<dbReference type="GO" id="GO:0005506">
    <property type="term" value="F:iron ion binding"/>
    <property type="evidence" value="ECO:0007669"/>
    <property type="project" value="InterPro"/>
</dbReference>
<evidence type="ECO:0000313" key="2">
    <source>
        <dbReference type="EMBL" id="KAK1275779.1"/>
    </source>
</evidence>
<keyword evidence="1" id="KW-1133">Transmembrane helix</keyword>
<reference evidence="2" key="2">
    <citation type="submission" date="2023-06" db="EMBL/GenBank/DDBJ databases">
        <authorList>
            <person name="Ma L."/>
            <person name="Liu K.-W."/>
            <person name="Li Z."/>
            <person name="Hsiao Y.-Y."/>
            <person name="Qi Y."/>
            <person name="Fu T."/>
            <person name="Tang G."/>
            <person name="Zhang D."/>
            <person name="Sun W.-H."/>
            <person name="Liu D.-K."/>
            <person name="Li Y."/>
            <person name="Chen G.-Z."/>
            <person name="Liu X.-D."/>
            <person name="Liao X.-Y."/>
            <person name="Jiang Y.-T."/>
            <person name="Yu X."/>
            <person name="Hao Y."/>
            <person name="Huang J."/>
            <person name="Zhao X.-W."/>
            <person name="Ke S."/>
            <person name="Chen Y.-Y."/>
            <person name="Wu W.-L."/>
            <person name="Hsu J.-L."/>
            <person name="Lin Y.-F."/>
            <person name="Huang M.-D."/>
            <person name="Li C.-Y."/>
            <person name="Huang L."/>
            <person name="Wang Z.-W."/>
            <person name="Zhao X."/>
            <person name="Zhong W.-Y."/>
            <person name="Peng D.-H."/>
            <person name="Ahmad S."/>
            <person name="Lan S."/>
            <person name="Zhang J.-S."/>
            <person name="Tsai W.-C."/>
            <person name="Van De Peer Y."/>
            <person name="Liu Z.-J."/>
        </authorList>
    </citation>
    <scope>NUCLEOTIDE SEQUENCE</scope>
    <source>
        <strain evidence="2">SCP</strain>
        <tissue evidence="2">Leaves</tissue>
    </source>
</reference>
<dbReference type="EMBL" id="JAUJYN010000003">
    <property type="protein sequence ID" value="KAK1275779.1"/>
    <property type="molecule type" value="Genomic_DNA"/>
</dbReference>
<evidence type="ECO:0000313" key="3">
    <source>
        <dbReference type="Proteomes" id="UP001179952"/>
    </source>
</evidence>
<dbReference type="AlphaFoldDB" id="A0AAV9BI27"/>
<gene>
    <name evidence="2" type="ORF">QJS04_geneDACA009999</name>
</gene>
<protein>
    <submittedName>
        <fullName evidence="2">Cytochrome P450 71D8</fullName>
    </submittedName>
</protein>
<dbReference type="Proteomes" id="UP001179952">
    <property type="component" value="Unassembled WGS sequence"/>
</dbReference>
<keyword evidence="3" id="KW-1185">Reference proteome</keyword>
<dbReference type="GO" id="GO:0004497">
    <property type="term" value="F:monooxygenase activity"/>
    <property type="evidence" value="ECO:0007669"/>
    <property type="project" value="InterPro"/>
</dbReference>
<organism evidence="2 3">
    <name type="scientific">Acorus gramineus</name>
    <name type="common">Dwarf sweet flag</name>
    <dbReference type="NCBI Taxonomy" id="55184"/>
    <lineage>
        <taxon>Eukaryota</taxon>
        <taxon>Viridiplantae</taxon>
        <taxon>Streptophyta</taxon>
        <taxon>Embryophyta</taxon>
        <taxon>Tracheophyta</taxon>
        <taxon>Spermatophyta</taxon>
        <taxon>Magnoliopsida</taxon>
        <taxon>Liliopsida</taxon>
        <taxon>Acoraceae</taxon>
        <taxon>Acorus</taxon>
    </lineage>
</organism>
<dbReference type="GO" id="GO:0016705">
    <property type="term" value="F:oxidoreductase activity, acting on paired donors, with incorporation or reduction of molecular oxygen"/>
    <property type="evidence" value="ECO:0007669"/>
    <property type="project" value="InterPro"/>
</dbReference>
<sequence>MLTGAHARIERSHRDIDKFFEGELDAHVQCVGLENDQHDDFVSALFRLREDPSLDVPLTRDDIKALLMIIASFIGLGPYLSPQTYLMHKVCE</sequence>
<accession>A0AAV9BI27</accession>
<comment type="caution">
    <text evidence="2">The sequence shown here is derived from an EMBL/GenBank/DDBJ whole genome shotgun (WGS) entry which is preliminary data.</text>
</comment>
<keyword evidence="1" id="KW-0812">Transmembrane</keyword>
<dbReference type="GO" id="GO:0020037">
    <property type="term" value="F:heme binding"/>
    <property type="evidence" value="ECO:0007669"/>
    <property type="project" value="InterPro"/>
</dbReference>
<reference evidence="2" key="1">
    <citation type="journal article" date="2023" name="Nat. Commun.">
        <title>Diploid and tetraploid genomes of Acorus and the evolution of monocots.</title>
        <authorList>
            <person name="Ma L."/>
            <person name="Liu K.W."/>
            <person name="Li Z."/>
            <person name="Hsiao Y.Y."/>
            <person name="Qi Y."/>
            <person name="Fu T."/>
            <person name="Tang G.D."/>
            <person name="Zhang D."/>
            <person name="Sun W.H."/>
            <person name="Liu D.K."/>
            <person name="Li Y."/>
            <person name="Chen G.Z."/>
            <person name="Liu X.D."/>
            <person name="Liao X.Y."/>
            <person name="Jiang Y.T."/>
            <person name="Yu X."/>
            <person name="Hao Y."/>
            <person name="Huang J."/>
            <person name="Zhao X.W."/>
            <person name="Ke S."/>
            <person name="Chen Y.Y."/>
            <person name="Wu W.L."/>
            <person name="Hsu J.L."/>
            <person name="Lin Y.F."/>
            <person name="Huang M.D."/>
            <person name="Li C.Y."/>
            <person name="Huang L."/>
            <person name="Wang Z.W."/>
            <person name="Zhao X."/>
            <person name="Zhong W.Y."/>
            <person name="Peng D.H."/>
            <person name="Ahmad S."/>
            <person name="Lan S."/>
            <person name="Zhang J.S."/>
            <person name="Tsai W.C."/>
            <person name="Van de Peer Y."/>
            <person name="Liu Z.J."/>
        </authorList>
    </citation>
    <scope>NUCLEOTIDE SEQUENCE</scope>
    <source>
        <strain evidence="2">SCP</strain>
    </source>
</reference>